<dbReference type="GO" id="GO:0007411">
    <property type="term" value="P:axon guidance"/>
    <property type="evidence" value="ECO:0007669"/>
    <property type="project" value="TreeGrafter"/>
</dbReference>
<dbReference type="GO" id="GO:0007420">
    <property type="term" value="P:brain development"/>
    <property type="evidence" value="ECO:0007669"/>
    <property type="project" value="TreeGrafter"/>
</dbReference>
<evidence type="ECO:0000256" key="13">
    <source>
        <dbReference type="ARBA" id="ARBA00023319"/>
    </source>
</evidence>
<dbReference type="PANTHER" id="PTHR44170">
    <property type="entry name" value="PROTEIN SIDEKICK"/>
    <property type="match status" value="1"/>
</dbReference>
<dbReference type="Pfam" id="PF13882">
    <property type="entry name" value="Bravo_FIGEY"/>
    <property type="match status" value="1"/>
</dbReference>
<reference evidence="21" key="3">
    <citation type="submission" date="2025-09" db="UniProtKB">
        <authorList>
            <consortium name="Ensembl"/>
        </authorList>
    </citation>
    <scope>IDENTIFICATION</scope>
</reference>
<dbReference type="Proteomes" id="UP000694547">
    <property type="component" value="Chromosome 11"/>
</dbReference>
<dbReference type="Ensembl" id="ENSPEMT00000001860.2">
    <property type="protein sequence ID" value="ENSPEMP00000001622.1"/>
    <property type="gene ID" value="ENSPEMG00000001323.2"/>
</dbReference>
<evidence type="ECO:0000256" key="17">
    <source>
        <dbReference type="SAM" id="Phobius"/>
    </source>
</evidence>
<feature type="chain" id="PRO_5034562723" description="Neurofascin" evidence="18">
    <location>
        <begin position="25"/>
        <end position="1349"/>
    </location>
</feature>
<comment type="subcellular location">
    <subcellularLocation>
        <location evidence="1">Cell membrane</location>
        <topology evidence="1">Single-pass type I membrane protein</topology>
    </subcellularLocation>
</comment>
<dbReference type="FunFam" id="2.60.40.10:FF:000347">
    <property type="entry name" value="Neuronal cell adhesion molecule"/>
    <property type="match status" value="1"/>
</dbReference>
<dbReference type="Pfam" id="PF13927">
    <property type="entry name" value="Ig_3"/>
    <property type="match status" value="3"/>
</dbReference>
<keyword evidence="3" id="KW-1003">Cell membrane</keyword>
<dbReference type="FunFam" id="2.60.40.10:FF:000574">
    <property type="entry name" value="neurofascin isoform X1"/>
    <property type="match status" value="1"/>
</dbReference>
<feature type="domain" description="Fibronectin type-III" evidence="20">
    <location>
        <begin position="1116"/>
        <end position="1208"/>
    </location>
</feature>
<evidence type="ECO:0000256" key="5">
    <source>
        <dbReference type="ARBA" id="ARBA00022692"/>
    </source>
</evidence>
<dbReference type="InterPro" id="IPR036116">
    <property type="entry name" value="FN3_sf"/>
</dbReference>
<feature type="domain" description="Fibronectin type-III" evidence="20">
    <location>
        <begin position="934"/>
        <end position="1030"/>
    </location>
</feature>
<evidence type="ECO:0000259" key="20">
    <source>
        <dbReference type="PROSITE" id="PS50853"/>
    </source>
</evidence>
<dbReference type="FunFam" id="2.60.40.10:FF:000363">
    <property type="entry name" value="neurofascin isoform X1"/>
    <property type="match status" value="1"/>
</dbReference>
<feature type="domain" description="Ig-like" evidence="19">
    <location>
        <begin position="337"/>
        <end position="424"/>
    </location>
</feature>
<evidence type="ECO:0000256" key="16">
    <source>
        <dbReference type="SAM" id="MobiDB-lite"/>
    </source>
</evidence>
<dbReference type="FunFam" id="2.60.40.10:FF:000525">
    <property type="entry name" value="neurofascin isoform X2"/>
    <property type="match status" value="1"/>
</dbReference>
<feature type="region of interest" description="Disordered" evidence="16">
    <location>
        <begin position="1250"/>
        <end position="1349"/>
    </location>
</feature>
<dbReference type="InterPro" id="IPR003598">
    <property type="entry name" value="Ig_sub2"/>
</dbReference>
<dbReference type="CDD" id="cd05731">
    <property type="entry name" value="Ig3_L1-CAM_like"/>
    <property type="match status" value="1"/>
</dbReference>
<feature type="transmembrane region" description="Helical" evidence="17">
    <location>
        <begin position="1219"/>
        <end position="1240"/>
    </location>
</feature>
<keyword evidence="13" id="KW-0393">Immunoglobulin domain</keyword>
<dbReference type="CDD" id="cd05875">
    <property type="entry name" value="IgI_hNeurofascin_like"/>
    <property type="match status" value="1"/>
</dbReference>
<keyword evidence="7" id="KW-0677">Repeat</keyword>
<dbReference type="InterPro" id="IPR026965">
    <property type="entry name" value="NFASC_Ig-like"/>
</dbReference>
<feature type="domain" description="Ig-like" evidence="19">
    <location>
        <begin position="244"/>
        <end position="332"/>
    </location>
</feature>
<dbReference type="InterPro" id="IPR013098">
    <property type="entry name" value="Ig_I-set"/>
</dbReference>
<evidence type="ECO:0000256" key="4">
    <source>
        <dbReference type="ARBA" id="ARBA00022553"/>
    </source>
</evidence>
<dbReference type="CDD" id="cd00063">
    <property type="entry name" value="FN3"/>
    <property type="match status" value="5"/>
</dbReference>
<evidence type="ECO:0000256" key="8">
    <source>
        <dbReference type="ARBA" id="ARBA00022889"/>
    </source>
</evidence>
<evidence type="ECO:0000256" key="1">
    <source>
        <dbReference type="ARBA" id="ARBA00004251"/>
    </source>
</evidence>
<dbReference type="InterPro" id="IPR026966">
    <property type="entry name" value="Neurofascin/L1/NrCAM_C"/>
</dbReference>
<keyword evidence="22" id="KW-1185">Reference proteome</keyword>
<dbReference type="SUPFAM" id="SSF49265">
    <property type="entry name" value="Fibronectin type III"/>
    <property type="match status" value="3"/>
</dbReference>
<dbReference type="FunFam" id="2.60.40.10:FF:000038">
    <property type="entry name" value="Neuronal cell adhesion molecule"/>
    <property type="match status" value="1"/>
</dbReference>
<proteinExistence type="inferred from homology"/>
<organism evidence="21 22">
    <name type="scientific">Peromyscus maniculatus bairdii</name>
    <name type="common">Prairie deer mouse</name>
    <dbReference type="NCBI Taxonomy" id="230844"/>
    <lineage>
        <taxon>Eukaryota</taxon>
        <taxon>Metazoa</taxon>
        <taxon>Chordata</taxon>
        <taxon>Craniata</taxon>
        <taxon>Vertebrata</taxon>
        <taxon>Euteleostomi</taxon>
        <taxon>Mammalia</taxon>
        <taxon>Eutheria</taxon>
        <taxon>Euarchontoglires</taxon>
        <taxon>Glires</taxon>
        <taxon>Rodentia</taxon>
        <taxon>Myomorpha</taxon>
        <taxon>Muroidea</taxon>
        <taxon>Cricetidae</taxon>
        <taxon>Neotominae</taxon>
        <taxon>Peromyscus</taxon>
    </lineage>
</organism>
<feature type="compositionally biased region" description="Pro residues" evidence="16">
    <location>
        <begin position="1024"/>
        <end position="1040"/>
    </location>
</feature>
<dbReference type="FunFam" id="2.60.40.10:FF:000114">
    <property type="entry name" value="Neuronal cell adhesion molecule"/>
    <property type="match status" value="1"/>
</dbReference>
<evidence type="ECO:0000256" key="12">
    <source>
        <dbReference type="ARBA" id="ARBA00023180"/>
    </source>
</evidence>
<feature type="compositionally biased region" description="Basic and acidic residues" evidence="16">
    <location>
        <begin position="916"/>
        <end position="926"/>
    </location>
</feature>
<dbReference type="InterPro" id="IPR007110">
    <property type="entry name" value="Ig-like_dom"/>
</dbReference>
<protein>
    <recommendedName>
        <fullName evidence="15">Neurofascin</fullName>
    </recommendedName>
</protein>
<feature type="region of interest" description="Disordered" evidence="16">
    <location>
        <begin position="1009"/>
        <end position="1049"/>
    </location>
</feature>
<feature type="domain" description="Ig-like" evidence="19">
    <location>
        <begin position="41"/>
        <end position="137"/>
    </location>
</feature>
<keyword evidence="9 17" id="KW-1133">Transmembrane helix</keyword>
<feature type="region of interest" description="Disordered" evidence="16">
    <location>
        <begin position="915"/>
        <end position="934"/>
    </location>
</feature>
<dbReference type="InterPro" id="IPR003599">
    <property type="entry name" value="Ig_sub"/>
</dbReference>
<feature type="domain" description="Ig-like" evidence="19">
    <location>
        <begin position="143"/>
        <end position="230"/>
    </location>
</feature>
<dbReference type="SMART" id="SM00060">
    <property type="entry name" value="FN3"/>
    <property type="match status" value="5"/>
</dbReference>
<feature type="compositionally biased region" description="Polar residues" evidence="16">
    <location>
        <begin position="1280"/>
        <end position="1293"/>
    </location>
</feature>
<reference evidence="21 22" key="1">
    <citation type="submission" date="2018-10" db="EMBL/GenBank/DDBJ databases">
        <title>Improved assembly of the deer mouse Peromyscus maniculatus genome.</title>
        <authorList>
            <person name="Lassance J.-M."/>
            <person name="Hoekstra H.E."/>
        </authorList>
    </citation>
    <scope>NUCLEOTIDE SEQUENCE [LARGE SCALE GENOMIC DNA]</scope>
</reference>
<evidence type="ECO:0000313" key="21">
    <source>
        <dbReference type="Ensembl" id="ENSPEMP00000001622.1"/>
    </source>
</evidence>
<evidence type="ECO:0000256" key="3">
    <source>
        <dbReference type="ARBA" id="ARBA00022475"/>
    </source>
</evidence>
<dbReference type="GeneTree" id="ENSGT00940000157024"/>
<dbReference type="FunFam" id="2.60.40.10:FF:000512">
    <property type="entry name" value="neurofascin isoform X1"/>
    <property type="match status" value="1"/>
</dbReference>
<reference evidence="21" key="2">
    <citation type="submission" date="2025-08" db="UniProtKB">
        <authorList>
            <consortium name="Ensembl"/>
        </authorList>
    </citation>
    <scope>IDENTIFICATION</scope>
</reference>
<keyword evidence="5 17" id="KW-0812">Transmembrane</keyword>
<keyword evidence="12" id="KW-0325">Glycoprotein</keyword>
<keyword evidence="6 18" id="KW-0732">Signal</keyword>
<sequence length="1349" mass="150631">MDRQQAPPWVHLALILFLLSLGGAIEIPMDPSIQNELTQPPTITKQSVKDHIVDPRDNILIECEAKGNPAPSFHWTRNSRFFNIAKDPRVSMRRRSGTLVIDFRSGGRPEEYEGEYQCFARNKFGTALSNRIRLQVSKSPLWPKENLDPVVVQEGAPLTLQCNPPPGLPSPVIFWMSSSMEPITQDKRVSQGHNGDLYFSNVMLQDMQTDYSCNARFHFTHTIQQKNPFTLKVLTTRGVAERTPSFMYPQGTSSSQMVLRGMDLLLECIASGVPTPDIAWYKKGGDLPSDKTKFENFNKALRITNVSEEDSGEYFCLASNKMGSIRHTISVRVKAAPYWLDEPKNLILAPGEDGRLVCRANGNPKPTVQWMVNGEPLQSAPPNPNREVAGDTIIFRDTQISSRAVYQCNTSNEHGYLLANAFVSVLDVPPRMLSPRNQLIRVILYNRTWLDCPFFGSPIPTLRWFKNGQGSNLDGGNYHVYENGSLEIKMIRKEDQGIYTCVATNILGKAENQVRLEVKDPTRIFRMPEDQVVKRGTTVQLECRVKHDPSLKLTVSWLKDDEPLYIGNRMKKEEDSLTIFGVAERDQGSYTCVASTELDQDLAKAYLTVLADQATPTNRLAALPKGRPDRPRDLELTDLAERSVRLTWIPGDDNNSPITDYVIQFEEDQFQPGVWHDHSKFPGSVNSAVLHLSPYVNYQFRVIAVNEVGSSHPSLPSERYRTSGAPPESNPGDVKGEGTRKNNMEITWTPMNATSAFGPNLRYIVKWRRRETRETWNNVTVRGSRYVVGQTPVYVPYEIRVQAENDFGKGPEPETIIGYSGEDYPRAAPTEVKIRVMNSTAISLQWNRVYSDTVQGQLREYRAYYWRESSLLKNLWVSQKRQQASFPGDRPRGVVGRLFPYSNYKLEMVVVNGRGDGPRSETKEFTTPEGVPSAPRRFRVRQPNLETINLEWDHPEHPNGILIGYTLKYVAFNGTKLGKQMVENFSPNQTKFSVQRADPVSRYRFSLSARTQVGSGEAATEESPAPPNEATPTAAPPTLPPTTVGATGLVSSTDAPALAATSEATTVPIIPTVVPTTIATTVATTTTTTAATTTTTTTTTESLPTTTIATKIHETAPDEQSIWNVTVLPNSKWANITWKHNFRPGTDFVVEYIDSNHTKKTIPVKAQAQPIQLTDLYPGMTYTLRVYSRDNEGISSTVITFMTSTAYTNNQADIATQGWFIGLMCAIALLVLILLIVCFIKRSRGGKYPVREKKDVPLGPEDPKEEDGSFDYSDEDNKPLQGSQTSLDGTIKQQESDDSLVDYGEGGEGQFNEDGSFIGQYTVKKDKEETEGNESSEATSPVNAIYSLA</sequence>
<feature type="domain" description="Fibronectin type-III" evidence="20">
    <location>
        <begin position="730"/>
        <end position="823"/>
    </location>
</feature>
<evidence type="ECO:0000256" key="9">
    <source>
        <dbReference type="ARBA" id="ARBA00022989"/>
    </source>
</evidence>
<dbReference type="GO" id="GO:0008104">
    <property type="term" value="P:intracellular protein localization"/>
    <property type="evidence" value="ECO:0007669"/>
    <property type="project" value="UniProtKB-ARBA"/>
</dbReference>
<evidence type="ECO:0000256" key="18">
    <source>
        <dbReference type="SAM" id="SignalP"/>
    </source>
</evidence>
<keyword evidence="4" id="KW-0597">Phosphoprotein</keyword>
<feature type="domain" description="Fibronectin type-III" evidence="20">
    <location>
        <begin position="630"/>
        <end position="725"/>
    </location>
</feature>
<accession>A0A8C8T4F9</accession>
<dbReference type="GO" id="GO:0042552">
    <property type="term" value="P:myelination"/>
    <property type="evidence" value="ECO:0007669"/>
    <property type="project" value="UniProtKB-ARBA"/>
</dbReference>
<feature type="compositionally biased region" description="Acidic residues" evidence="16">
    <location>
        <begin position="1263"/>
        <end position="1274"/>
    </location>
</feature>
<dbReference type="SUPFAM" id="SSF48726">
    <property type="entry name" value="Immunoglobulin"/>
    <property type="match status" value="6"/>
</dbReference>
<dbReference type="SMART" id="SM00409">
    <property type="entry name" value="IG"/>
    <property type="match status" value="6"/>
</dbReference>
<dbReference type="Gene3D" id="2.60.40.10">
    <property type="entry name" value="Immunoglobulins"/>
    <property type="match status" value="11"/>
</dbReference>
<evidence type="ECO:0000259" key="19">
    <source>
        <dbReference type="PROSITE" id="PS50835"/>
    </source>
</evidence>
<dbReference type="CDD" id="cd05845">
    <property type="entry name" value="IgI_2_L1-CAM_like"/>
    <property type="match status" value="1"/>
</dbReference>
<keyword evidence="10 17" id="KW-0472">Membrane</keyword>
<evidence type="ECO:0000256" key="15">
    <source>
        <dbReference type="ARBA" id="ARBA00073636"/>
    </source>
</evidence>
<dbReference type="FunFam" id="2.60.40.10:FF:001360">
    <property type="entry name" value="neurofascin isoform X1"/>
    <property type="match status" value="1"/>
</dbReference>
<dbReference type="Pfam" id="PF00041">
    <property type="entry name" value="fn3"/>
    <property type="match status" value="4"/>
</dbReference>
<feature type="domain" description="Ig-like" evidence="19">
    <location>
        <begin position="521"/>
        <end position="603"/>
    </location>
</feature>
<dbReference type="InterPro" id="IPR003961">
    <property type="entry name" value="FN3_dom"/>
</dbReference>
<evidence type="ECO:0000256" key="7">
    <source>
        <dbReference type="ARBA" id="ARBA00022737"/>
    </source>
</evidence>
<evidence type="ECO:0000256" key="6">
    <source>
        <dbReference type="ARBA" id="ARBA00022729"/>
    </source>
</evidence>
<dbReference type="PROSITE" id="PS50853">
    <property type="entry name" value="FN3"/>
    <property type="match status" value="5"/>
</dbReference>
<dbReference type="InterPro" id="IPR013151">
    <property type="entry name" value="Immunoglobulin_dom"/>
</dbReference>
<dbReference type="SMART" id="SM00408">
    <property type="entry name" value="IGc2"/>
    <property type="match status" value="6"/>
</dbReference>
<dbReference type="Pfam" id="PF00047">
    <property type="entry name" value="ig"/>
    <property type="match status" value="1"/>
</dbReference>
<feature type="domain" description="Fibronectin type-III" evidence="20">
    <location>
        <begin position="828"/>
        <end position="930"/>
    </location>
</feature>
<comment type="similarity">
    <text evidence="2">Belongs to the immunoglobulin superfamily. L1/neurofascin/NgCAM family.</text>
</comment>
<dbReference type="FunFam" id="2.60.40.10:FF:000057">
    <property type="entry name" value="neural cell adhesion molecule L1"/>
    <property type="match status" value="1"/>
</dbReference>
<dbReference type="FunFam" id="2.60.40.10:FF:000005">
    <property type="entry name" value="Neuronal cell adhesion molecule"/>
    <property type="match status" value="1"/>
</dbReference>
<evidence type="ECO:0000313" key="22">
    <source>
        <dbReference type="Proteomes" id="UP000694547"/>
    </source>
</evidence>
<dbReference type="GO" id="GO:0033268">
    <property type="term" value="C:node of Ranvier"/>
    <property type="evidence" value="ECO:0007669"/>
    <property type="project" value="UniProtKB-ARBA"/>
</dbReference>
<dbReference type="FunFam" id="2.60.40.10:FF:000078">
    <property type="entry name" value="Neuronal cell adhesion molecule"/>
    <property type="match status" value="1"/>
</dbReference>
<feature type="signal peptide" evidence="18">
    <location>
        <begin position="1"/>
        <end position="24"/>
    </location>
</feature>
<dbReference type="InterPro" id="IPR013783">
    <property type="entry name" value="Ig-like_fold"/>
</dbReference>
<dbReference type="GO" id="GO:0098632">
    <property type="term" value="F:cell-cell adhesion mediator activity"/>
    <property type="evidence" value="ECO:0007669"/>
    <property type="project" value="TreeGrafter"/>
</dbReference>
<dbReference type="PROSITE" id="PS50835">
    <property type="entry name" value="IG_LIKE"/>
    <property type="match status" value="6"/>
</dbReference>
<keyword evidence="8" id="KW-0130">Cell adhesion</keyword>
<feature type="domain" description="Ig-like" evidence="19">
    <location>
        <begin position="429"/>
        <end position="517"/>
    </location>
</feature>
<dbReference type="PANTHER" id="PTHR44170:SF12">
    <property type="entry name" value="NEUROFASCIN"/>
    <property type="match status" value="1"/>
</dbReference>
<feature type="region of interest" description="Disordered" evidence="16">
    <location>
        <begin position="710"/>
        <end position="739"/>
    </location>
</feature>
<dbReference type="InterPro" id="IPR036179">
    <property type="entry name" value="Ig-like_dom_sf"/>
</dbReference>
<dbReference type="GO" id="GO:0005886">
    <property type="term" value="C:plasma membrane"/>
    <property type="evidence" value="ECO:0007669"/>
    <property type="project" value="UniProtKB-SubCell"/>
</dbReference>
<evidence type="ECO:0000256" key="2">
    <source>
        <dbReference type="ARBA" id="ARBA00008588"/>
    </source>
</evidence>
<dbReference type="Pfam" id="PF07679">
    <property type="entry name" value="I-set"/>
    <property type="match status" value="2"/>
</dbReference>
<evidence type="ECO:0000256" key="14">
    <source>
        <dbReference type="ARBA" id="ARBA00057855"/>
    </source>
</evidence>
<name>A0A8C8T4F9_PERMB</name>
<evidence type="ECO:0000256" key="11">
    <source>
        <dbReference type="ARBA" id="ARBA00023157"/>
    </source>
</evidence>
<keyword evidence="11" id="KW-1015">Disulfide bond</keyword>
<evidence type="ECO:0000256" key="10">
    <source>
        <dbReference type="ARBA" id="ARBA00023136"/>
    </source>
</evidence>
<comment type="function">
    <text evidence="14">Cell adhesion, ankyrin-binding protein which may be involved in neurite extension, axonal guidance, synaptogenesis, myelination and neuron-glial cell interactions.</text>
</comment>
<dbReference type="GO" id="GO:0043194">
    <property type="term" value="C:axon initial segment"/>
    <property type="evidence" value="ECO:0007669"/>
    <property type="project" value="UniProtKB-ARBA"/>
</dbReference>